<evidence type="ECO:0000313" key="4">
    <source>
        <dbReference type="Proteomes" id="UP000005087"/>
    </source>
</evidence>
<feature type="signal peptide" evidence="1">
    <location>
        <begin position="1"/>
        <end position="30"/>
    </location>
</feature>
<dbReference type="PROSITE" id="PS51178">
    <property type="entry name" value="PASTA"/>
    <property type="match status" value="1"/>
</dbReference>
<evidence type="ECO:0000313" key="3">
    <source>
        <dbReference type="EMBL" id="EIE99526.1"/>
    </source>
</evidence>
<evidence type="ECO:0000256" key="1">
    <source>
        <dbReference type="SAM" id="SignalP"/>
    </source>
</evidence>
<name>I1D3K2_9PSEU</name>
<sequence length="123" mass="13197">MRAIHRRCCSLLIGVLALLPASGACLPLRAALDGDHAPSRPVPMPSLHGVNLGDGVRALRALGIDDITTVPIDDHLFVFNRDNWIVVRQAPSAGKIVTPGEEVVLSVEKTDEAESRFCFDGDC</sequence>
<keyword evidence="1" id="KW-0732">Signal</keyword>
<feature type="chain" id="PRO_5039426156" description="PASTA domain-containing protein" evidence="1">
    <location>
        <begin position="31"/>
        <end position="123"/>
    </location>
</feature>
<dbReference type="Proteomes" id="UP000005087">
    <property type="component" value="Chromosome"/>
</dbReference>
<dbReference type="Pfam" id="PF03793">
    <property type="entry name" value="PASTA"/>
    <property type="match status" value="1"/>
</dbReference>
<accession>I1D3K2</accession>
<dbReference type="EMBL" id="CM001484">
    <property type="protein sequence ID" value="EIE99526.1"/>
    <property type="molecule type" value="Genomic_DNA"/>
</dbReference>
<keyword evidence="4" id="KW-1185">Reference proteome</keyword>
<dbReference type="HOGENOM" id="CLU_2048038_0_0_11"/>
<dbReference type="PROSITE" id="PS51257">
    <property type="entry name" value="PROKAR_LIPOPROTEIN"/>
    <property type="match status" value="1"/>
</dbReference>
<proteinExistence type="predicted"/>
<dbReference type="RefSeq" id="WP_005465167.1">
    <property type="nucleotide sequence ID" value="NZ_CM001484.1"/>
</dbReference>
<protein>
    <recommendedName>
        <fullName evidence="2">PASTA domain-containing protein</fullName>
    </recommendedName>
</protein>
<reference evidence="3 4" key="1">
    <citation type="submission" date="2011-09" db="EMBL/GenBank/DDBJ databases">
        <authorList>
            <consortium name="US DOE Joint Genome Institute (JGI-PGF)"/>
            <person name="Lucas S."/>
            <person name="Han J."/>
            <person name="Lapidus A."/>
            <person name="Cheng J.-F."/>
            <person name="Goodwin L."/>
            <person name="Pitluck S."/>
            <person name="Peters L."/>
            <person name="Land M.L."/>
            <person name="Hauser L."/>
            <person name="Brambilla E."/>
            <person name="Klenk H.-P."/>
            <person name="Woyke T.J."/>
        </authorList>
    </citation>
    <scope>NUCLEOTIDE SEQUENCE [LARGE SCALE GENOMIC DNA]</scope>
    <source>
        <strain evidence="3 4">K62</strain>
    </source>
</reference>
<gene>
    <name evidence="3" type="ORF">SacglDRAFT_02634</name>
</gene>
<dbReference type="CDD" id="cd06577">
    <property type="entry name" value="PASTA_pknB"/>
    <property type="match status" value="1"/>
</dbReference>
<evidence type="ECO:0000259" key="2">
    <source>
        <dbReference type="PROSITE" id="PS51178"/>
    </source>
</evidence>
<feature type="domain" description="PASTA" evidence="2">
    <location>
        <begin position="38"/>
        <end position="109"/>
    </location>
</feature>
<reference evidence="4" key="2">
    <citation type="submission" date="2012-01" db="EMBL/GenBank/DDBJ databases">
        <title>Noncontiguous Finished sequence of chromosome of Saccharomonospora glauca K62.</title>
        <authorList>
            <consortium name="US DOE Joint Genome Institute"/>
            <person name="Lucas S."/>
            <person name="Han J."/>
            <person name="Lapidus A."/>
            <person name="Cheng J.-F."/>
            <person name="Goodwin L."/>
            <person name="Pitluck S."/>
            <person name="Peters L."/>
            <person name="Mikhailova N."/>
            <person name="Held B."/>
            <person name="Detter J.C."/>
            <person name="Han C."/>
            <person name="Tapia R."/>
            <person name="Land M."/>
            <person name="Hauser L."/>
            <person name="Kyrpides N."/>
            <person name="Ivanova N."/>
            <person name="Pagani I."/>
            <person name="Brambilla E.-M."/>
            <person name="Klenk H.-P."/>
            <person name="Woyke T."/>
        </authorList>
    </citation>
    <scope>NUCLEOTIDE SEQUENCE [LARGE SCALE GENOMIC DNA]</scope>
    <source>
        <strain evidence="4">K62</strain>
    </source>
</reference>
<dbReference type="AlphaFoldDB" id="I1D3K2"/>
<organism evidence="3 4">
    <name type="scientific">Saccharomonospora glauca K62</name>
    <dbReference type="NCBI Taxonomy" id="928724"/>
    <lineage>
        <taxon>Bacteria</taxon>
        <taxon>Bacillati</taxon>
        <taxon>Actinomycetota</taxon>
        <taxon>Actinomycetes</taxon>
        <taxon>Pseudonocardiales</taxon>
        <taxon>Pseudonocardiaceae</taxon>
        <taxon>Saccharomonospora</taxon>
    </lineage>
</organism>
<dbReference type="Gene3D" id="3.30.10.20">
    <property type="match status" value="1"/>
</dbReference>
<dbReference type="OrthoDB" id="4335972at2"/>
<dbReference type="STRING" id="928724.SacglDRAFT_02634"/>
<dbReference type="InterPro" id="IPR005543">
    <property type="entry name" value="PASTA_dom"/>
</dbReference>